<gene>
    <name evidence="2" type="ORF">SLEP1_g29545</name>
</gene>
<evidence type="ECO:0000313" key="2">
    <source>
        <dbReference type="EMBL" id="GKV19260.1"/>
    </source>
</evidence>
<dbReference type="InterPro" id="IPR052343">
    <property type="entry name" value="Retrotransposon-Effector_Assoc"/>
</dbReference>
<dbReference type="SUPFAM" id="SSF56672">
    <property type="entry name" value="DNA/RNA polymerases"/>
    <property type="match status" value="1"/>
</dbReference>
<keyword evidence="3" id="KW-1185">Reference proteome</keyword>
<organism evidence="2 3">
    <name type="scientific">Rubroshorea leprosula</name>
    <dbReference type="NCBI Taxonomy" id="152421"/>
    <lineage>
        <taxon>Eukaryota</taxon>
        <taxon>Viridiplantae</taxon>
        <taxon>Streptophyta</taxon>
        <taxon>Embryophyta</taxon>
        <taxon>Tracheophyta</taxon>
        <taxon>Spermatophyta</taxon>
        <taxon>Magnoliopsida</taxon>
        <taxon>eudicotyledons</taxon>
        <taxon>Gunneridae</taxon>
        <taxon>Pentapetalae</taxon>
        <taxon>rosids</taxon>
        <taxon>malvids</taxon>
        <taxon>Malvales</taxon>
        <taxon>Dipterocarpaceae</taxon>
        <taxon>Rubroshorea</taxon>
    </lineage>
</organism>
<dbReference type="EMBL" id="BPVZ01000052">
    <property type="protein sequence ID" value="GKV19260.1"/>
    <property type="molecule type" value="Genomic_DNA"/>
</dbReference>
<name>A0AAV5K7V0_9ROSI</name>
<protein>
    <recommendedName>
        <fullName evidence="1">Reverse transcriptase domain-containing protein</fullName>
    </recommendedName>
</protein>
<dbReference type="Proteomes" id="UP001054252">
    <property type="component" value="Unassembled WGS sequence"/>
</dbReference>
<evidence type="ECO:0000259" key="1">
    <source>
        <dbReference type="PROSITE" id="PS50878"/>
    </source>
</evidence>
<dbReference type="AlphaFoldDB" id="A0AAV5K7V0"/>
<proteinExistence type="predicted"/>
<comment type="caution">
    <text evidence="2">The sequence shown here is derived from an EMBL/GenBank/DDBJ whole genome shotgun (WGS) entry which is preliminary data.</text>
</comment>
<feature type="domain" description="Reverse transcriptase" evidence="1">
    <location>
        <begin position="728"/>
        <end position="924"/>
    </location>
</feature>
<dbReference type="PANTHER" id="PTHR46890">
    <property type="entry name" value="NON-LTR RETROLELEMENT REVERSE TRANSCRIPTASE-LIKE PROTEIN-RELATED"/>
    <property type="match status" value="1"/>
</dbReference>
<reference evidence="2 3" key="1">
    <citation type="journal article" date="2021" name="Commun. Biol.">
        <title>The genome of Shorea leprosula (Dipterocarpaceae) highlights the ecological relevance of drought in aseasonal tropical rainforests.</title>
        <authorList>
            <person name="Ng K.K.S."/>
            <person name="Kobayashi M.J."/>
            <person name="Fawcett J.A."/>
            <person name="Hatakeyama M."/>
            <person name="Paape T."/>
            <person name="Ng C.H."/>
            <person name="Ang C.C."/>
            <person name="Tnah L.H."/>
            <person name="Lee C.T."/>
            <person name="Nishiyama T."/>
            <person name="Sese J."/>
            <person name="O'Brien M.J."/>
            <person name="Copetti D."/>
            <person name="Mohd Noor M.I."/>
            <person name="Ong R.C."/>
            <person name="Putra M."/>
            <person name="Sireger I.Z."/>
            <person name="Indrioko S."/>
            <person name="Kosugi Y."/>
            <person name="Izuno A."/>
            <person name="Isagi Y."/>
            <person name="Lee S.L."/>
            <person name="Shimizu K.K."/>
        </authorList>
    </citation>
    <scope>NUCLEOTIDE SEQUENCE [LARGE SCALE GENOMIC DNA]</scope>
    <source>
        <strain evidence="2">214</strain>
    </source>
</reference>
<dbReference type="InterPro" id="IPR043502">
    <property type="entry name" value="DNA/RNA_pol_sf"/>
</dbReference>
<dbReference type="InterPro" id="IPR000477">
    <property type="entry name" value="RT_dom"/>
</dbReference>
<evidence type="ECO:0000313" key="3">
    <source>
        <dbReference type="Proteomes" id="UP001054252"/>
    </source>
</evidence>
<sequence length="924" mass="104416">MSLFMALSSLPSPSIPSCPSSLVSSSSVEIASLSHDKIQAEILPITGAASLAQVNSSYPAIPVHVVSPGSPPPMLVSESQPTSWVAVTQGSSKPLTFHPPVLEDGKLKIPDPTTKNWILNSGLWHVAFKTLVMRRWELNYEVIKQDPKRVPIWVKLWKVPMEFLSMEGLSYIANAIGVPLALDKATEERARVDFAKVYVEIDVYFAQDLPEFILVDVEDFPSVEHKPQAQKKEWVEVTGKGKTQNSQPMQDGELAKKVDDKGTLVRPVKELHAKSPIVWSNTVMKEPMVDIQAVATVHYEQPIAELKSCKDGHNTLKSCKDGHNTFEVLANIDDEQVFPPLQVSSKSPKSLKKQRQASLRVVTVTNTLLPRQRNTKKVANSSSELPKFDTIAEFILPGWCKFGNYNYASLGLTDLLAFGPLLTWTNKREVGLIARKLDRLMVNSKWLEIFPNTRAEFLPLNISDHYAGSITIMESPSNHLRRSFKFFNFWTKDEQFLSIVQDIWSSVEVQGCYMFQLCRKLKALKASLRQLNKNSYGDLHERVIKETDKLHAIQIDLLSKPQEDLVIIEQEQAKRLADLTFAEEAFLKQKSRVHWLKEGDQNTTYFHKILKIRRCKNSIKELHSDDGKVFTQHVDIARKAIAFYQKLLGTEDPSCLGGELELLKTLFNFQLPNTMQQDLIQPVTTEEFKQIFFNSLNNKSPSPDGYTAEFYKSAWSIVGDLVTKAIKKFFSTRKLLKEVNSTIISLIPKVSCPSKMAEFRLISCCNLLCKCITKIIANRLKKCLPLFISNNQCAFVEGRLMVENILLAQELVKDYNKTNMQPICALKIDLMKAFDSVSWKFILAALEALSFPLVFINWIKVCITSPMFSIAINGALEGYFQGKKGVRQGDPLSPYLFVICMEVLSRFLNKAAQEGRLPFSPKMQ</sequence>
<dbReference type="PROSITE" id="PS50878">
    <property type="entry name" value="RT_POL"/>
    <property type="match status" value="1"/>
</dbReference>
<dbReference type="Pfam" id="PF00078">
    <property type="entry name" value="RVT_1"/>
    <property type="match status" value="1"/>
</dbReference>
<dbReference type="PANTHER" id="PTHR46890:SF48">
    <property type="entry name" value="RNA-DIRECTED DNA POLYMERASE"/>
    <property type="match status" value="1"/>
</dbReference>
<dbReference type="CDD" id="cd01650">
    <property type="entry name" value="RT_nLTR_like"/>
    <property type="match status" value="1"/>
</dbReference>
<accession>A0AAV5K7V0</accession>